<feature type="chain" id="PRO_5047022129" description="Helix-hairpin-helix domain-containing protein" evidence="1">
    <location>
        <begin position="24"/>
        <end position="494"/>
    </location>
</feature>
<evidence type="ECO:0000256" key="1">
    <source>
        <dbReference type="SAM" id="SignalP"/>
    </source>
</evidence>
<dbReference type="RefSeq" id="WP_310063231.1">
    <property type="nucleotide sequence ID" value="NZ_JAVDVY010000002.1"/>
</dbReference>
<dbReference type="Proteomes" id="UP001251524">
    <property type="component" value="Unassembled WGS sequence"/>
</dbReference>
<protein>
    <recommendedName>
        <fullName evidence="4">Helix-hairpin-helix domain-containing protein</fullName>
    </recommendedName>
</protein>
<dbReference type="InterPro" id="IPR010994">
    <property type="entry name" value="RuvA_2-like"/>
</dbReference>
<comment type="caution">
    <text evidence="2">The sequence shown here is derived from an EMBL/GenBank/DDBJ whole genome shotgun (WGS) entry which is preliminary data.</text>
</comment>
<feature type="signal peptide" evidence="1">
    <location>
        <begin position="1"/>
        <end position="23"/>
    </location>
</feature>
<reference evidence="2 3" key="1">
    <citation type="submission" date="2023-07" db="EMBL/GenBank/DDBJ databases">
        <title>Sorghum-associated microbial communities from plants grown in Nebraska, USA.</title>
        <authorList>
            <person name="Schachtman D."/>
        </authorList>
    </citation>
    <scope>NUCLEOTIDE SEQUENCE [LARGE SCALE GENOMIC DNA]</scope>
    <source>
        <strain evidence="2 3">BE198</strain>
    </source>
</reference>
<name>A0ABU1WD47_9GAMM</name>
<accession>A0ABU1WD47</accession>
<gene>
    <name evidence="2" type="ORF">J2X06_002724</name>
</gene>
<proteinExistence type="predicted"/>
<evidence type="ECO:0000313" key="2">
    <source>
        <dbReference type="EMBL" id="MDR7135515.1"/>
    </source>
</evidence>
<dbReference type="Pfam" id="PF12836">
    <property type="entry name" value="HHH_3"/>
    <property type="match status" value="1"/>
</dbReference>
<evidence type="ECO:0008006" key="4">
    <source>
        <dbReference type="Google" id="ProtNLM"/>
    </source>
</evidence>
<sequence>MQSRLLFLSLTLLAGLAFQVRSAELGVLAPVMVDGKPQERAAPDGAMVPVVTRVTSGPLFEKLQHEAREGFTASMLALDERAQRMSGQAQVSPTWLYLSLEDGGFPRFGFWLQDGKQVRFVGEHYVDLVVDEDTVANGGFEEIFAHEQGHVLLRRLLPALPDGYSRTPHAALAVTDRVTAFDEGFAMHFQALARLLTRNEQLRLEDDGLTGKPFLPYWASHTDRTWRLEGTRRNSFVQLQVPLPGEPDAILARDHSTLFDTGRLKSGDQMMASEGVVSTVCYRWLAPGEGTTAALLERYGQLFTALKALDKTALKPDSPVLINLLQAYAAQYPAQGKQALRVFVETTYGSTVDPAMARQTEALAARGIVGDMEGFVTQLKPARAALAKLIEDTTPARLDAALSAPIWLYGDGPAGNSKDEGIAFDLNTAEREGLQVLPGIDAATAERIVAERRAHGPYASLAAVSSRLSLSPATTAALQSLHGAAERAGPYVRR</sequence>
<dbReference type="Gene3D" id="1.10.150.280">
    <property type="entry name" value="AF1531-like domain"/>
    <property type="match status" value="1"/>
</dbReference>
<dbReference type="EMBL" id="JAVDVY010000002">
    <property type="protein sequence ID" value="MDR7135515.1"/>
    <property type="molecule type" value="Genomic_DNA"/>
</dbReference>
<keyword evidence="1" id="KW-0732">Signal</keyword>
<keyword evidence="3" id="KW-1185">Reference proteome</keyword>
<evidence type="ECO:0000313" key="3">
    <source>
        <dbReference type="Proteomes" id="UP001251524"/>
    </source>
</evidence>
<dbReference type="SUPFAM" id="SSF47781">
    <property type="entry name" value="RuvA domain 2-like"/>
    <property type="match status" value="1"/>
</dbReference>
<organism evidence="2 3">
    <name type="scientific">Lysobacter niastensis</name>
    <dbReference type="NCBI Taxonomy" id="380629"/>
    <lineage>
        <taxon>Bacteria</taxon>
        <taxon>Pseudomonadati</taxon>
        <taxon>Pseudomonadota</taxon>
        <taxon>Gammaproteobacteria</taxon>
        <taxon>Lysobacterales</taxon>
        <taxon>Lysobacteraceae</taxon>
        <taxon>Lysobacter</taxon>
    </lineage>
</organism>